<keyword evidence="4" id="KW-0227">DNA damage</keyword>
<keyword evidence="8" id="KW-0539">Nucleus</keyword>
<reference evidence="15" key="3">
    <citation type="submission" date="2025-09" db="UniProtKB">
        <authorList>
            <consortium name="Ensembl"/>
        </authorList>
    </citation>
    <scope>IDENTIFICATION</scope>
</reference>
<evidence type="ECO:0000313" key="16">
    <source>
        <dbReference type="Proteomes" id="UP000007875"/>
    </source>
</evidence>
<dbReference type="EC" id="4.2.99.18" evidence="3"/>
<dbReference type="InterPro" id="IPR003265">
    <property type="entry name" value="HhH-GPD_domain"/>
</dbReference>
<dbReference type="GO" id="GO:0003684">
    <property type="term" value="F:damaged DNA binding"/>
    <property type="evidence" value="ECO:0007669"/>
    <property type="project" value="InterPro"/>
</dbReference>
<sequence length="321" mass="37446">WKEIPCNREVLSLRLNLTCGQAFRWRIEDDDITVGVMQHRVWQLKQDETHIYYRVIAFSFNQRNCQCHQNEKNILFDYLRLGMDLRAMYSDWCNKDKRFAKVSSALPGIRMLRQDPSETLFSFICSVNNNITRIVSMIEKMCNLYGEKLLDYKGTAFYDFPSLPILASQNTDKDLRELGFGYRAPYIGKCAREVLNNGGEKWLNSLRKKSYKDAFSALCNFTGVGMKVSDCVCLMSLDKLEAVPVDTHVRQVALRDYKFEIKTKTLSTKTYQAMGDYFRDLWGLNAGWAQAVIFVNEIKQIPQIYEIYRNLPCKKTKKLEN</sequence>
<keyword evidence="16" id="KW-1185">Reference proteome</keyword>
<keyword evidence="9" id="KW-0511">Multifunctional enzyme</keyword>
<evidence type="ECO:0000256" key="2">
    <source>
        <dbReference type="ARBA" id="ARBA00010679"/>
    </source>
</evidence>
<evidence type="ECO:0000256" key="11">
    <source>
        <dbReference type="ARBA" id="ARBA00025652"/>
    </source>
</evidence>
<keyword evidence="6" id="KW-0234">DNA repair</keyword>
<comment type="function">
    <text evidence="11">DNA repair enzyme that incises DNA at 8-oxoG residues. Excises 7,8-dihydro-8-oxoguanine and 2,6-diamino-4-hydroxy-5-N-methylformamidopyrimidine (FAPY) from damaged DNA. Has a beta-lyase activity that nicks DNA 3' to the lesion.</text>
</comment>
<dbReference type="InterPro" id="IPR012904">
    <property type="entry name" value="OGG_N"/>
</dbReference>
<dbReference type="Pfam" id="PF00730">
    <property type="entry name" value="HhH-GPD"/>
    <property type="match status" value="1"/>
</dbReference>
<dbReference type="PANTHER" id="PTHR10242:SF2">
    <property type="entry name" value="N-GLYCOSYLASE_DNA LYASE"/>
    <property type="match status" value="1"/>
</dbReference>
<dbReference type="Gene3D" id="1.10.340.30">
    <property type="entry name" value="Hypothetical protein, domain 2"/>
    <property type="match status" value="1"/>
</dbReference>
<dbReference type="PANTHER" id="PTHR10242">
    <property type="entry name" value="8-OXOGUANINE DNA GLYCOSYLASE"/>
    <property type="match status" value="1"/>
</dbReference>
<dbReference type="HOGENOM" id="CLU_027543_3_2_1"/>
<dbReference type="FunFam" id="1.10.1670.10:FF:000005">
    <property type="entry name" value="N-glycosylase/DNA lyase OGG1"/>
    <property type="match status" value="1"/>
</dbReference>
<evidence type="ECO:0000256" key="12">
    <source>
        <dbReference type="ARBA" id="ARBA00044632"/>
    </source>
</evidence>
<dbReference type="Pfam" id="PF07934">
    <property type="entry name" value="OGG_N"/>
    <property type="match status" value="1"/>
</dbReference>
<evidence type="ECO:0000256" key="9">
    <source>
        <dbReference type="ARBA" id="ARBA00023268"/>
    </source>
</evidence>
<evidence type="ECO:0000256" key="10">
    <source>
        <dbReference type="ARBA" id="ARBA00023295"/>
    </source>
</evidence>
<evidence type="ECO:0000259" key="14">
    <source>
        <dbReference type="SMART" id="SM00478"/>
    </source>
</evidence>
<evidence type="ECO:0000256" key="4">
    <source>
        <dbReference type="ARBA" id="ARBA00022763"/>
    </source>
</evidence>
<dbReference type="SUPFAM" id="SSF48150">
    <property type="entry name" value="DNA-glycosylase"/>
    <property type="match status" value="1"/>
</dbReference>
<dbReference type="InterPro" id="IPR052054">
    <property type="entry name" value="Oxidative_DNA_repair_enzyme"/>
</dbReference>
<name>H2Y8S4_CIOSA</name>
<dbReference type="GO" id="GO:0034039">
    <property type="term" value="F:8-oxo-7,8-dihydroguanine DNA N-glycosylase activity"/>
    <property type="evidence" value="ECO:0007669"/>
    <property type="project" value="TreeGrafter"/>
</dbReference>
<dbReference type="GO" id="GO:0140078">
    <property type="term" value="F:class I DNA-(apurinic or apyrimidinic site) endonuclease activity"/>
    <property type="evidence" value="ECO:0007669"/>
    <property type="project" value="UniProtKB-EC"/>
</dbReference>
<protein>
    <recommendedName>
        <fullName evidence="13">N-glycosylase/DNA lyase</fullName>
        <ecNumber evidence="3">4.2.99.18</ecNumber>
    </recommendedName>
</protein>
<proteinExistence type="inferred from homology"/>
<dbReference type="SUPFAM" id="SSF55945">
    <property type="entry name" value="TATA-box binding protein-like"/>
    <property type="match status" value="1"/>
</dbReference>
<reference evidence="16" key="1">
    <citation type="submission" date="2003-08" db="EMBL/GenBank/DDBJ databases">
        <authorList>
            <person name="Birren B."/>
            <person name="Nusbaum C."/>
            <person name="Abebe A."/>
            <person name="Abouelleil A."/>
            <person name="Adekoya E."/>
            <person name="Ait-zahra M."/>
            <person name="Allen N."/>
            <person name="Allen T."/>
            <person name="An P."/>
            <person name="Anderson M."/>
            <person name="Anderson S."/>
            <person name="Arachchi H."/>
            <person name="Armbruster J."/>
            <person name="Bachantsang P."/>
            <person name="Baldwin J."/>
            <person name="Barry A."/>
            <person name="Bayul T."/>
            <person name="Blitshsteyn B."/>
            <person name="Bloom T."/>
            <person name="Blye J."/>
            <person name="Boguslavskiy L."/>
            <person name="Borowsky M."/>
            <person name="Boukhgalter B."/>
            <person name="Brunache A."/>
            <person name="Butler J."/>
            <person name="Calixte N."/>
            <person name="Calvo S."/>
            <person name="Camarata J."/>
            <person name="Campo K."/>
            <person name="Chang J."/>
            <person name="Cheshatsang Y."/>
            <person name="Citroen M."/>
            <person name="Collymore A."/>
            <person name="Considine T."/>
            <person name="Cook A."/>
            <person name="Cooke P."/>
            <person name="Corum B."/>
            <person name="Cuomo C."/>
            <person name="David R."/>
            <person name="Dawoe T."/>
            <person name="Degray S."/>
            <person name="Dodge S."/>
            <person name="Dooley K."/>
            <person name="Dorje P."/>
            <person name="Dorjee K."/>
            <person name="Dorris L."/>
            <person name="Duffey N."/>
            <person name="Dupes A."/>
            <person name="Elkins T."/>
            <person name="Engels R."/>
            <person name="Erickson J."/>
            <person name="Farina A."/>
            <person name="Faro S."/>
            <person name="Ferreira P."/>
            <person name="Fischer H."/>
            <person name="Fitzgerald M."/>
            <person name="Foley K."/>
            <person name="Gage D."/>
            <person name="Galagan J."/>
            <person name="Gearin G."/>
            <person name="Gnerre S."/>
            <person name="Gnirke A."/>
            <person name="Goyette A."/>
            <person name="Graham J."/>
            <person name="Grandbois E."/>
            <person name="Gyaltsen K."/>
            <person name="Hafez N."/>
            <person name="Hagopian D."/>
            <person name="Hagos B."/>
            <person name="Hall J."/>
            <person name="Hatcher B."/>
            <person name="Heller A."/>
            <person name="Higgins H."/>
            <person name="Honan T."/>
            <person name="Horn A."/>
            <person name="Houde N."/>
            <person name="Hughes L."/>
            <person name="Hulme W."/>
            <person name="Husby E."/>
            <person name="Iliev I."/>
            <person name="Jaffe D."/>
            <person name="Jones C."/>
            <person name="Kamal M."/>
            <person name="Kamat A."/>
            <person name="Kamvysselis M."/>
            <person name="Karlsson E."/>
            <person name="Kells C."/>
            <person name="Kieu A."/>
            <person name="Kisner P."/>
            <person name="Kodira C."/>
            <person name="Kulbokas E."/>
            <person name="Labutti K."/>
            <person name="Lama D."/>
            <person name="Landers T."/>
            <person name="Leger J."/>
            <person name="Levine S."/>
            <person name="Lewis D."/>
            <person name="Lewis T."/>
            <person name="Lindblad-toh K."/>
            <person name="Liu X."/>
            <person name="Lokyitsang T."/>
            <person name="Lokyitsang Y."/>
            <person name="Lucien O."/>
            <person name="Lui A."/>
            <person name="Ma L.J."/>
            <person name="Mabbitt R."/>
            <person name="Macdonald J."/>
            <person name="Maclean C."/>
            <person name="Major J."/>
            <person name="Manning J."/>
            <person name="Marabella R."/>
            <person name="Maru K."/>
            <person name="Matthews C."/>
            <person name="Mauceli E."/>
            <person name="Mccarthy M."/>
            <person name="Mcdonough S."/>
            <person name="Mcghee T."/>
            <person name="Meldrim J."/>
            <person name="Meneus L."/>
            <person name="Mesirov J."/>
            <person name="Mihalev A."/>
            <person name="Mihova T."/>
            <person name="Mikkelsen T."/>
            <person name="Mlenga V."/>
            <person name="Moru K."/>
            <person name="Mozes J."/>
            <person name="Mulrain L."/>
            <person name="Munson G."/>
            <person name="Naylor J."/>
            <person name="Newes C."/>
            <person name="Nguyen C."/>
            <person name="Nguyen N."/>
            <person name="Nguyen T."/>
            <person name="Nicol R."/>
            <person name="Nielsen C."/>
            <person name="Nizzari M."/>
            <person name="Norbu C."/>
            <person name="Norbu N."/>
            <person name="O'donnell P."/>
            <person name="Okoawo O."/>
            <person name="O'leary S."/>
            <person name="Omotosho B."/>
            <person name="O'neill K."/>
            <person name="Osman S."/>
            <person name="Parker S."/>
            <person name="Perrin D."/>
            <person name="Phunkhang P."/>
            <person name="Piqani B."/>
            <person name="Purcell S."/>
            <person name="Rachupka T."/>
            <person name="Ramasamy U."/>
            <person name="Rameau R."/>
            <person name="Ray V."/>
            <person name="Raymond C."/>
            <person name="Retta R."/>
            <person name="Richardson S."/>
            <person name="Rise C."/>
            <person name="Rodriguez J."/>
            <person name="Rogers J."/>
            <person name="Rogov P."/>
            <person name="Rutman M."/>
            <person name="Schupbach R."/>
            <person name="Seaman C."/>
            <person name="Settipalli S."/>
            <person name="Sharpe T."/>
            <person name="Sheridan J."/>
            <person name="Sherpa N."/>
            <person name="Shi J."/>
            <person name="Smirnov S."/>
            <person name="Smith C."/>
            <person name="Sougnez C."/>
            <person name="Spencer B."/>
            <person name="Stalker J."/>
            <person name="Stange-thomann N."/>
            <person name="Stavropoulos S."/>
            <person name="Stetson K."/>
            <person name="Stone C."/>
            <person name="Stone S."/>
            <person name="Stubbs M."/>
            <person name="Talamas J."/>
            <person name="Tchuinga P."/>
            <person name="Tenzing P."/>
            <person name="Tesfaye S."/>
            <person name="Theodore J."/>
            <person name="Thoulutsang Y."/>
            <person name="Topham K."/>
            <person name="Towey S."/>
            <person name="Tsamla T."/>
            <person name="Tsomo N."/>
            <person name="Vallee D."/>
            <person name="Vassiliev H."/>
            <person name="Venkataraman V."/>
            <person name="Vinson J."/>
            <person name="Vo A."/>
            <person name="Wade C."/>
            <person name="Wang S."/>
            <person name="Wangchuk T."/>
            <person name="Wangdi T."/>
            <person name="Whittaker C."/>
            <person name="Wilkinson J."/>
            <person name="Wu Y."/>
            <person name="Wyman D."/>
            <person name="Yadav S."/>
            <person name="Yang S."/>
            <person name="Yang X."/>
            <person name="Yeager S."/>
            <person name="Yee E."/>
            <person name="Young G."/>
            <person name="Zainoun J."/>
            <person name="Zembeck L."/>
            <person name="Zimmer A."/>
            <person name="Zody M."/>
            <person name="Lander E."/>
        </authorList>
    </citation>
    <scope>NUCLEOTIDE SEQUENCE [LARGE SCALE GENOMIC DNA]</scope>
</reference>
<dbReference type="Ensembl" id="ENSCSAVT00000001750.1">
    <property type="protein sequence ID" value="ENSCSAVP00000001722.1"/>
    <property type="gene ID" value="ENSCSAVG00000000996.1"/>
</dbReference>
<dbReference type="GO" id="GO:0006285">
    <property type="term" value="P:base-excision repair, AP site formation"/>
    <property type="evidence" value="ECO:0007669"/>
    <property type="project" value="TreeGrafter"/>
</dbReference>
<dbReference type="Proteomes" id="UP000007875">
    <property type="component" value="Unassembled WGS sequence"/>
</dbReference>
<evidence type="ECO:0000256" key="13">
    <source>
        <dbReference type="ARBA" id="ARBA00073127"/>
    </source>
</evidence>
<evidence type="ECO:0000256" key="8">
    <source>
        <dbReference type="ARBA" id="ARBA00023242"/>
    </source>
</evidence>
<evidence type="ECO:0000256" key="3">
    <source>
        <dbReference type="ARBA" id="ARBA00012720"/>
    </source>
</evidence>
<evidence type="ECO:0000256" key="1">
    <source>
        <dbReference type="ARBA" id="ARBA00004123"/>
    </source>
</evidence>
<evidence type="ECO:0000256" key="7">
    <source>
        <dbReference type="ARBA" id="ARBA00023239"/>
    </source>
</evidence>
<keyword evidence="5" id="KW-0378">Hydrolase</keyword>
<evidence type="ECO:0000313" key="15">
    <source>
        <dbReference type="Ensembl" id="ENSCSAVP00000001722.1"/>
    </source>
</evidence>
<dbReference type="Gene3D" id="3.30.310.40">
    <property type="match status" value="1"/>
</dbReference>
<dbReference type="Gene3D" id="1.10.1670.10">
    <property type="entry name" value="Helix-hairpin-Helix base-excision DNA repair enzymes (C-terminal)"/>
    <property type="match status" value="1"/>
</dbReference>
<evidence type="ECO:0000256" key="5">
    <source>
        <dbReference type="ARBA" id="ARBA00022801"/>
    </source>
</evidence>
<accession>H2Y8S4</accession>
<reference evidence="15" key="2">
    <citation type="submission" date="2025-08" db="UniProtKB">
        <authorList>
            <consortium name="Ensembl"/>
        </authorList>
    </citation>
    <scope>IDENTIFICATION</scope>
</reference>
<evidence type="ECO:0000256" key="6">
    <source>
        <dbReference type="ARBA" id="ARBA00023204"/>
    </source>
</evidence>
<comment type="subcellular location">
    <subcellularLocation>
        <location evidence="1">Nucleus</location>
    </subcellularLocation>
</comment>
<dbReference type="GO" id="GO:0005634">
    <property type="term" value="C:nucleus"/>
    <property type="evidence" value="ECO:0007669"/>
    <property type="project" value="UniProtKB-SubCell"/>
</dbReference>
<dbReference type="AlphaFoldDB" id="H2Y8S4"/>
<comment type="similarity">
    <text evidence="2">Belongs to the type-1 OGG1 family.</text>
</comment>
<dbReference type="GO" id="GO:0006289">
    <property type="term" value="P:nucleotide-excision repair"/>
    <property type="evidence" value="ECO:0007669"/>
    <property type="project" value="InterPro"/>
</dbReference>
<dbReference type="SMART" id="SM00478">
    <property type="entry name" value="ENDO3c"/>
    <property type="match status" value="1"/>
</dbReference>
<keyword evidence="7" id="KW-0456">Lyase</keyword>
<comment type="catalytic activity">
    <reaction evidence="12">
        <text>2'-deoxyribonucleotide-(2'-deoxyribose 5'-phosphate)-2'-deoxyribonucleotide-DNA = a 3'-end 2'-deoxyribonucleotide-(2,3-dehydro-2,3-deoxyribose 5'-phosphate)-DNA + a 5'-end 5'-phospho-2'-deoxyribonucleoside-DNA + H(+)</text>
        <dbReference type="Rhea" id="RHEA:66592"/>
        <dbReference type="Rhea" id="RHEA-COMP:13180"/>
        <dbReference type="Rhea" id="RHEA-COMP:16897"/>
        <dbReference type="Rhea" id="RHEA-COMP:17067"/>
        <dbReference type="ChEBI" id="CHEBI:15378"/>
        <dbReference type="ChEBI" id="CHEBI:136412"/>
        <dbReference type="ChEBI" id="CHEBI:157695"/>
        <dbReference type="ChEBI" id="CHEBI:167181"/>
        <dbReference type="EC" id="4.2.99.18"/>
    </reaction>
</comment>
<dbReference type="GeneTree" id="ENSGT00640000091554"/>
<organism evidence="15 16">
    <name type="scientific">Ciona savignyi</name>
    <name type="common">Pacific transparent sea squirt</name>
    <dbReference type="NCBI Taxonomy" id="51511"/>
    <lineage>
        <taxon>Eukaryota</taxon>
        <taxon>Metazoa</taxon>
        <taxon>Chordata</taxon>
        <taxon>Tunicata</taxon>
        <taxon>Ascidiacea</taxon>
        <taxon>Phlebobranchia</taxon>
        <taxon>Cionidae</taxon>
        <taxon>Ciona</taxon>
    </lineage>
</organism>
<feature type="domain" description="HhH-GPD" evidence="14">
    <location>
        <begin position="125"/>
        <end position="291"/>
    </location>
</feature>
<dbReference type="InterPro" id="IPR023170">
    <property type="entry name" value="HhH_base_excis_C"/>
</dbReference>
<dbReference type="CDD" id="cd00056">
    <property type="entry name" value="ENDO3c"/>
    <property type="match status" value="1"/>
</dbReference>
<keyword evidence="10" id="KW-0326">Glycosidase</keyword>
<dbReference type="FunFam" id="1.10.340.30:FF:000006">
    <property type="entry name" value="N-glycosylase/DNA lyase isoform X2"/>
    <property type="match status" value="1"/>
</dbReference>
<dbReference type="InterPro" id="IPR011257">
    <property type="entry name" value="DNA_glycosylase"/>
</dbReference>